<proteinExistence type="inferred from homology"/>
<evidence type="ECO:0000256" key="6">
    <source>
        <dbReference type="ARBA" id="ARBA00022989"/>
    </source>
</evidence>
<dbReference type="InterPro" id="IPR004841">
    <property type="entry name" value="AA-permease/SLC12A_dom"/>
</dbReference>
<feature type="transmembrane region" description="Helical" evidence="8">
    <location>
        <begin position="255"/>
        <end position="275"/>
    </location>
</feature>
<keyword evidence="12" id="KW-1185">Reference proteome</keyword>
<dbReference type="GO" id="GO:0015379">
    <property type="term" value="F:potassium:chloride symporter activity"/>
    <property type="evidence" value="ECO:0007669"/>
    <property type="project" value="TreeGrafter"/>
</dbReference>
<dbReference type="GO" id="GO:0055064">
    <property type="term" value="P:chloride ion homeostasis"/>
    <property type="evidence" value="ECO:0007669"/>
    <property type="project" value="TreeGrafter"/>
</dbReference>
<evidence type="ECO:0000259" key="9">
    <source>
        <dbReference type="Pfam" id="PF00324"/>
    </source>
</evidence>
<name>A0AA88YN20_PINIB</name>
<keyword evidence="6 8" id="KW-1133">Transmembrane helix</keyword>
<feature type="transmembrane region" description="Helical" evidence="8">
    <location>
        <begin position="287"/>
        <end position="311"/>
    </location>
</feature>
<evidence type="ECO:0000259" key="10">
    <source>
        <dbReference type="Pfam" id="PF03522"/>
    </source>
</evidence>
<organism evidence="11 12">
    <name type="scientific">Pinctada imbricata</name>
    <name type="common">Atlantic pearl-oyster</name>
    <name type="synonym">Pinctada martensii</name>
    <dbReference type="NCBI Taxonomy" id="66713"/>
    <lineage>
        <taxon>Eukaryota</taxon>
        <taxon>Metazoa</taxon>
        <taxon>Spiralia</taxon>
        <taxon>Lophotrochozoa</taxon>
        <taxon>Mollusca</taxon>
        <taxon>Bivalvia</taxon>
        <taxon>Autobranchia</taxon>
        <taxon>Pteriomorphia</taxon>
        <taxon>Pterioida</taxon>
        <taxon>Pterioidea</taxon>
        <taxon>Pteriidae</taxon>
        <taxon>Pinctada</taxon>
    </lineage>
</organism>
<comment type="similarity">
    <text evidence="2">Belongs to the SLC12A transporter family.</text>
</comment>
<evidence type="ECO:0000256" key="4">
    <source>
        <dbReference type="ARBA" id="ARBA00022448"/>
    </source>
</evidence>
<dbReference type="Pfam" id="PF03522">
    <property type="entry name" value="SLC12"/>
    <property type="match status" value="1"/>
</dbReference>
<dbReference type="PANTHER" id="PTHR11827">
    <property type="entry name" value="SOLUTE CARRIER FAMILY 12, CATION COTRANSPORTERS"/>
    <property type="match status" value="1"/>
</dbReference>
<keyword evidence="5 8" id="KW-0812">Transmembrane</keyword>
<dbReference type="GO" id="GO:0016020">
    <property type="term" value="C:membrane"/>
    <property type="evidence" value="ECO:0007669"/>
    <property type="project" value="UniProtKB-SubCell"/>
</dbReference>
<evidence type="ECO:0000256" key="2">
    <source>
        <dbReference type="ARBA" id="ARBA00010593"/>
    </source>
</evidence>
<evidence type="ECO:0000256" key="8">
    <source>
        <dbReference type="SAM" id="Phobius"/>
    </source>
</evidence>
<gene>
    <name evidence="11" type="ORF">FSP39_006597</name>
</gene>
<protein>
    <recommendedName>
        <fullName evidence="3">Solute carrier family 12 member 9</fullName>
    </recommendedName>
</protein>
<feature type="transmembrane region" description="Helical" evidence="8">
    <location>
        <begin position="385"/>
        <end position="407"/>
    </location>
</feature>
<keyword evidence="4" id="KW-0813">Transport</keyword>
<evidence type="ECO:0000313" key="12">
    <source>
        <dbReference type="Proteomes" id="UP001186944"/>
    </source>
</evidence>
<reference evidence="11" key="1">
    <citation type="submission" date="2019-08" db="EMBL/GenBank/DDBJ databases">
        <title>The improved chromosome-level genome for the pearl oyster Pinctada fucata martensii using PacBio sequencing and Hi-C.</title>
        <authorList>
            <person name="Zheng Z."/>
        </authorList>
    </citation>
    <scope>NUCLEOTIDE SEQUENCE</scope>
    <source>
        <strain evidence="11">ZZ-2019</strain>
        <tissue evidence="11">Adductor muscle</tissue>
    </source>
</reference>
<feature type="transmembrane region" description="Helical" evidence="8">
    <location>
        <begin position="470"/>
        <end position="487"/>
    </location>
</feature>
<dbReference type="PANTHER" id="PTHR11827:SF72">
    <property type="entry name" value="GH08340P"/>
    <property type="match status" value="1"/>
</dbReference>
<dbReference type="InterPro" id="IPR018491">
    <property type="entry name" value="SLC12_C"/>
</dbReference>
<sequence>MEDTPLLGRARANIWALSRSLSRYERVDDEGNNEPVVHRTLGMFAGVFCPVALSMFSTLLFLRSGFQVGQAGILESVAMLVLAYFILVMTVLSICAISTNGALEGGGAYSNVLATGLYVSGFVEAVLDNFGYGGTMLKEGDFHLRGVNEEWWKYLYSSIVLAFCMLVVIVGSSMFAKTSLFIFMVVIVCTLSVFISIFAKNEEFNLKPPDTNKYIHRNKSTCHEHNLTYTGLSAATFKENIYSEYEVDYITKEDASFATVFAIVFSSVTGILNGANMSGELKEPSKAIPRGTLGAVCFTFIVYLIEVILISGSNNRCLLLNNYIFLQEINLWGPFVLIGIFAATLSAALGNLIGASRILQALANDHLFGVFLKPATKTACGGNPYVAVLISWILVQLVLLVGSLNAIAPINSVFFLLSYASVNLACLGLELASAPNFRPTFKYFTWYTCGCGLVGSMIMCFLISPLYSSIAIVIMLLLAIGLHFRSLPSQWGSISQALIFHQVRKYLLMLDLRKAHIKFWRPQILLLVAQPRQCWELIDFINDIKKGGLFVIGHVKVDSLDNHISDPILEEYPRWLSLIDNLKVKAFIELTMANSISEGLQHLLRISGLGGMKPNTVCLGFYDDAAPEDSFLKIVRKRRRLLLLPENGNAFQLDDKFQDIRKVDEPKNLDQEEYVKLIRDSLKMSKNVCLCRGFHHLSKQNITNSHNGNFYIDVWPVNLFRPDTASYFDNTCLFMLQLACILDMVPAWRKHTKLRVFLCLNAQTDDTLQKEQKLDAFLHKLRILAKIKIVTWDHLDHHLPKNHWKAKRRHKWLHSIPCLRTL</sequence>
<evidence type="ECO:0000313" key="11">
    <source>
        <dbReference type="EMBL" id="KAK3104628.1"/>
    </source>
</evidence>
<feature type="transmembrane region" description="Helical" evidence="8">
    <location>
        <begin position="413"/>
        <end position="432"/>
    </location>
</feature>
<dbReference type="Pfam" id="PF00324">
    <property type="entry name" value="AA_permease"/>
    <property type="match status" value="1"/>
</dbReference>
<feature type="transmembrane region" description="Helical" evidence="8">
    <location>
        <begin position="331"/>
        <end position="353"/>
    </location>
</feature>
<feature type="domain" description="Amino acid permease/ SLC12A" evidence="9">
    <location>
        <begin position="53"/>
        <end position="525"/>
    </location>
</feature>
<keyword evidence="7 8" id="KW-0472">Membrane</keyword>
<feature type="transmembrane region" description="Helical" evidence="8">
    <location>
        <begin position="180"/>
        <end position="199"/>
    </location>
</feature>
<evidence type="ECO:0000256" key="3">
    <source>
        <dbReference type="ARBA" id="ARBA00019359"/>
    </source>
</evidence>
<dbReference type="Proteomes" id="UP001186944">
    <property type="component" value="Unassembled WGS sequence"/>
</dbReference>
<feature type="transmembrane region" description="Helical" evidence="8">
    <location>
        <begin position="41"/>
        <end position="62"/>
    </location>
</feature>
<dbReference type="AlphaFoldDB" id="A0AA88YN20"/>
<dbReference type="FunFam" id="1.20.1740.10:FF:000013">
    <property type="entry name" value="Solute carrier family 12 member"/>
    <property type="match status" value="1"/>
</dbReference>
<evidence type="ECO:0000256" key="5">
    <source>
        <dbReference type="ARBA" id="ARBA00022692"/>
    </source>
</evidence>
<comment type="caution">
    <text evidence="11">The sequence shown here is derived from an EMBL/GenBank/DDBJ whole genome shotgun (WGS) entry which is preliminary data.</text>
</comment>
<dbReference type="Gene3D" id="1.20.1740.10">
    <property type="entry name" value="Amino acid/polyamine transporter I"/>
    <property type="match status" value="1"/>
</dbReference>
<evidence type="ECO:0000256" key="1">
    <source>
        <dbReference type="ARBA" id="ARBA00004141"/>
    </source>
</evidence>
<evidence type="ECO:0000256" key="7">
    <source>
        <dbReference type="ARBA" id="ARBA00023136"/>
    </source>
</evidence>
<comment type="subcellular location">
    <subcellularLocation>
        <location evidence="1">Membrane</location>
        <topology evidence="1">Multi-pass membrane protein</topology>
    </subcellularLocation>
</comment>
<feature type="transmembrane region" description="Helical" evidence="8">
    <location>
        <begin position="444"/>
        <end position="464"/>
    </location>
</feature>
<dbReference type="GO" id="GO:0055075">
    <property type="term" value="P:potassium ion homeostasis"/>
    <property type="evidence" value="ECO:0007669"/>
    <property type="project" value="TreeGrafter"/>
</dbReference>
<accession>A0AA88YN20</accession>
<feature type="transmembrane region" description="Helical" evidence="8">
    <location>
        <begin position="74"/>
        <end position="99"/>
    </location>
</feature>
<dbReference type="GO" id="GO:0006884">
    <property type="term" value="P:cell volume homeostasis"/>
    <property type="evidence" value="ECO:0007669"/>
    <property type="project" value="TreeGrafter"/>
</dbReference>
<dbReference type="InterPro" id="IPR004842">
    <property type="entry name" value="SLC12A_fam"/>
</dbReference>
<feature type="domain" description="SLC12A transporter C-terminal" evidence="10">
    <location>
        <begin position="537"/>
        <end position="624"/>
    </location>
</feature>
<dbReference type="EMBL" id="VSWD01000004">
    <property type="protein sequence ID" value="KAK3104628.1"/>
    <property type="molecule type" value="Genomic_DNA"/>
</dbReference>
<feature type="transmembrane region" description="Helical" evidence="8">
    <location>
        <begin position="154"/>
        <end position="173"/>
    </location>
</feature>